<dbReference type="PROSITE" id="PS00659">
    <property type="entry name" value="GLYCOSYL_HYDROL_F5"/>
    <property type="match status" value="1"/>
</dbReference>
<comment type="caution">
    <text evidence="6">The sequence shown here is derived from an EMBL/GenBank/DDBJ whole genome shotgun (WGS) entry which is preliminary data.</text>
</comment>
<evidence type="ECO:0000259" key="5">
    <source>
        <dbReference type="Pfam" id="PF00150"/>
    </source>
</evidence>
<dbReference type="AlphaFoldDB" id="A0A482TWY7"/>
<gene>
    <name evidence="6" type="ORF">DR871_000525</name>
</gene>
<dbReference type="OrthoDB" id="1422943at2"/>
<evidence type="ECO:0000256" key="1">
    <source>
        <dbReference type="ARBA" id="ARBA00022801"/>
    </source>
</evidence>
<evidence type="ECO:0000256" key="3">
    <source>
        <dbReference type="RuleBase" id="RU361153"/>
    </source>
</evidence>
<sequence length="343" mass="39369">MIPKQEKFLQYAILFACFSMLLSCREEQDITLSTDNQKYSIKGNKILKDNQPIQLIGTNSFQVFGANDLKMSSWNMDIAREFIGNVQGQPLTGMPIKDSNGSFLHSLQSIVDGNRKNNRITILCGFGWDGKNETEFTGKSPSKTIWWKPYKEKLQEWALHFKNQPDVWIEVWNEPYRFDRADGYTDEVWEKDMTELVTIIRITGNPSIILVPCAEQGQDESVLLKKGNSFLQKNSNIVFDIHAYEKWLLDNEIAIDNRLDLLKQQNLPVLFGETAPMNAGILMDPRYFLNAVYNRGFSVCAWVWKYDKNDQDALLTADGTPNDTNNNNWGSTYKNLAAKPRNP</sequence>
<dbReference type="PROSITE" id="PS51257">
    <property type="entry name" value="PROKAR_LIPOPROTEIN"/>
    <property type="match status" value="1"/>
</dbReference>
<name>A0A482TWY7_9FLAO</name>
<dbReference type="Proteomes" id="UP000253235">
    <property type="component" value="Unassembled WGS sequence"/>
</dbReference>
<dbReference type="InterPro" id="IPR017853">
    <property type="entry name" value="GH"/>
</dbReference>
<feature type="compositionally biased region" description="Polar residues" evidence="4">
    <location>
        <begin position="319"/>
        <end position="334"/>
    </location>
</feature>
<keyword evidence="1 3" id="KW-0378">Hydrolase</keyword>
<dbReference type="Pfam" id="PF00150">
    <property type="entry name" value="Cellulase"/>
    <property type="match status" value="1"/>
</dbReference>
<evidence type="ECO:0000313" key="7">
    <source>
        <dbReference type="Proteomes" id="UP000253235"/>
    </source>
</evidence>
<dbReference type="RefSeq" id="WP_113665323.1">
    <property type="nucleotide sequence ID" value="NZ_QNVY02000001.1"/>
</dbReference>
<comment type="similarity">
    <text evidence="3">Belongs to the glycosyl hydrolase 5 (cellulase A) family.</text>
</comment>
<dbReference type="EMBL" id="QNVY02000001">
    <property type="protein sequence ID" value="RYJ52574.1"/>
    <property type="molecule type" value="Genomic_DNA"/>
</dbReference>
<dbReference type="GO" id="GO:0004553">
    <property type="term" value="F:hydrolase activity, hydrolyzing O-glycosyl compounds"/>
    <property type="evidence" value="ECO:0007669"/>
    <property type="project" value="InterPro"/>
</dbReference>
<dbReference type="GO" id="GO:0000272">
    <property type="term" value="P:polysaccharide catabolic process"/>
    <property type="evidence" value="ECO:0007669"/>
    <property type="project" value="InterPro"/>
</dbReference>
<reference evidence="6 7" key="1">
    <citation type="submission" date="2019-01" db="EMBL/GenBank/DDBJ databases">
        <title>Flavobacterium sp. nov. isolated from arctic soil.</title>
        <authorList>
            <person name="Kim D.-U."/>
        </authorList>
    </citation>
    <scope>NUCLEOTIDE SEQUENCE [LARGE SCALE GENOMIC DNA]</scope>
    <source>
        <strain evidence="6 7">Kopri-42</strain>
    </source>
</reference>
<accession>A0A482TWY7</accession>
<keyword evidence="7" id="KW-1185">Reference proteome</keyword>
<evidence type="ECO:0000313" key="6">
    <source>
        <dbReference type="EMBL" id="RYJ52574.1"/>
    </source>
</evidence>
<protein>
    <submittedName>
        <fullName evidence="6">Glycosyl hydrolase family 5</fullName>
    </submittedName>
</protein>
<dbReference type="InterPro" id="IPR018087">
    <property type="entry name" value="Glyco_hydro_5_CS"/>
</dbReference>
<organism evidence="6 7">
    <name type="scientific">Flavobacterium petrolei</name>
    <dbReference type="NCBI Taxonomy" id="2259594"/>
    <lineage>
        <taxon>Bacteria</taxon>
        <taxon>Pseudomonadati</taxon>
        <taxon>Bacteroidota</taxon>
        <taxon>Flavobacteriia</taxon>
        <taxon>Flavobacteriales</taxon>
        <taxon>Flavobacteriaceae</taxon>
        <taxon>Flavobacterium</taxon>
    </lineage>
</organism>
<keyword evidence="2 3" id="KW-0326">Glycosidase</keyword>
<dbReference type="SUPFAM" id="SSF51445">
    <property type="entry name" value="(Trans)glycosidases"/>
    <property type="match status" value="1"/>
</dbReference>
<dbReference type="InterPro" id="IPR001547">
    <property type="entry name" value="Glyco_hydro_5"/>
</dbReference>
<dbReference type="Gene3D" id="3.20.20.80">
    <property type="entry name" value="Glycosidases"/>
    <property type="match status" value="1"/>
</dbReference>
<proteinExistence type="inferred from homology"/>
<feature type="region of interest" description="Disordered" evidence="4">
    <location>
        <begin position="317"/>
        <end position="343"/>
    </location>
</feature>
<feature type="domain" description="Glycoside hydrolase family 5" evidence="5">
    <location>
        <begin position="150"/>
        <end position="307"/>
    </location>
</feature>
<evidence type="ECO:0000256" key="4">
    <source>
        <dbReference type="SAM" id="MobiDB-lite"/>
    </source>
</evidence>
<evidence type="ECO:0000256" key="2">
    <source>
        <dbReference type="ARBA" id="ARBA00023295"/>
    </source>
</evidence>